<dbReference type="Pfam" id="PF03729">
    <property type="entry name" value="DUF308"/>
    <property type="match status" value="1"/>
</dbReference>
<organism evidence="2 3">
    <name type="scientific">Sphingomonas japonica</name>
    <dbReference type="NCBI Taxonomy" id="511662"/>
    <lineage>
        <taxon>Bacteria</taxon>
        <taxon>Pseudomonadati</taxon>
        <taxon>Pseudomonadota</taxon>
        <taxon>Alphaproteobacteria</taxon>
        <taxon>Sphingomonadales</taxon>
        <taxon>Sphingomonadaceae</taxon>
        <taxon>Sphingomonas</taxon>
    </lineage>
</organism>
<dbReference type="InterPro" id="IPR005325">
    <property type="entry name" value="DUF308_memb"/>
</dbReference>
<reference evidence="2 3" key="1">
    <citation type="submission" date="2020-03" db="EMBL/GenBank/DDBJ databases">
        <title>Genomic Encyclopedia of Type Strains, Phase IV (KMG-IV): sequencing the most valuable type-strain genomes for metagenomic binning, comparative biology and taxonomic classification.</title>
        <authorList>
            <person name="Goeker M."/>
        </authorList>
    </citation>
    <scope>NUCLEOTIDE SEQUENCE [LARGE SCALE GENOMIC DNA]</scope>
    <source>
        <strain evidence="2 3">DSM 22753</strain>
    </source>
</reference>
<gene>
    <name evidence="2" type="ORF">FHT01_000958</name>
</gene>
<feature type="transmembrane region" description="Helical" evidence="1">
    <location>
        <begin position="139"/>
        <end position="159"/>
    </location>
</feature>
<name>A0ABX0TYL5_9SPHN</name>
<feature type="transmembrane region" description="Helical" evidence="1">
    <location>
        <begin position="104"/>
        <end position="127"/>
    </location>
</feature>
<accession>A0ABX0TYL5</accession>
<dbReference type="EMBL" id="JAASQP010000001">
    <property type="protein sequence ID" value="NIJ23416.1"/>
    <property type="molecule type" value="Genomic_DNA"/>
</dbReference>
<protein>
    <submittedName>
        <fullName evidence="2">Uncharacterized membrane protein HdeD (DUF308 family)</fullName>
    </submittedName>
</protein>
<keyword evidence="3" id="KW-1185">Reference proteome</keyword>
<feature type="transmembrane region" description="Helical" evidence="1">
    <location>
        <begin position="79"/>
        <end position="98"/>
    </location>
</feature>
<sequence>MATALYRMLDPGRRNDRIAGLWWAMALRGVGAIVLGTLAALWPDITLLVLAGIFAVYCAVDAVFSIILAVRGARRNERWGWSALHGVVALATAVLAVFYPGLTILAFVVLLTAWALLSGVASIVGAFRLKGDHGRGWMIAAGGISLALGVLLLLFPQIGIFTLSWMIAFQGWLAGSILLSVAYKLRLRDAERVARGDHRPHEPVSP</sequence>
<feature type="transmembrane region" description="Helical" evidence="1">
    <location>
        <begin position="21"/>
        <end position="42"/>
    </location>
</feature>
<evidence type="ECO:0000313" key="3">
    <source>
        <dbReference type="Proteomes" id="UP000788153"/>
    </source>
</evidence>
<evidence type="ECO:0000313" key="2">
    <source>
        <dbReference type="EMBL" id="NIJ23416.1"/>
    </source>
</evidence>
<dbReference type="RefSeq" id="WP_166745435.1">
    <property type="nucleotide sequence ID" value="NZ_BAAAEV010000001.1"/>
</dbReference>
<dbReference type="PANTHER" id="PTHR34989">
    <property type="entry name" value="PROTEIN HDED"/>
    <property type="match status" value="1"/>
</dbReference>
<proteinExistence type="predicted"/>
<comment type="caution">
    <text evidence="2">The sequence shown here is derived from an EMBL/GenBank/DDBJ whole genome shotgun (WGS) entry which is preliminary data.</text>
</comment>
<keyword evidence="1" id="KW-1133">Transmembrane helix</keyword>
<feature type="transmembrane region" description="Helical" evidence="1">
    <location>
        <begin position="48"/>
        <end position="70"/>
    </location>
</feature>
<dbReference type="InterPro" id="IPR052712">
    <property type="entry name" value="Acid_resist_chaperone_HdeD"/>
</dbReference>
<keyword evidence="1" id="KW-0472">Membrane</keyword>
<evidence type="ECO:0000256" key="1">
    <source>
        <dbReference type="SAM" id="Phobius"/>
    </source>
</evidence>
<keyword evidence="1" id="KW-0812">Transmembrane</keyword>
<dbReference type="PANTHER" id="PTHR34989:SF1">
    <property type="entry name" value="PROTEIN HDED"/>
    <property type="match status" value="1"/>
</dbReference>
<feature type="transmembrane region" description="Helical" evidence="1">
    <location>
        <begin position="165"/>
        <end position="185"/>
    </location>
</feature>
<dbReference type="Proteomes" id="UP000788153">
    <property type="component" value="Unassembled WGS sequence"/>
</dbReference>